<proteinExistence type="predicted"/>
<dbReference type="SUPFAM" id="SSF51735">
    <property type="entry name" value="NAD(P)-binding Rossmann-fold domains"/>
    <property type="match status" value="1"/>
</dbReference>
<dbReference type="InterPro" id="IPR006139">
    <property type="entry name" value="D-isomer_2_OHA_DH_cat_dom"/>
</dbReference>
<comment type="caution">
    <text evidence="4">The sequence shown here is derived from an EMBL/GenBank/DDBJ whole genome shotgun (WGS) entry which is preliminary data.</text>
</comment>
<accession>A0A7V8MZ22</accession>
<dbReference type="Proteomes" id="UP000530186">
    <property type="component" value="Unassembled WGS sequence"/>
</dbReference>
<evidence type="ECO:0000313" key="4">
    <source>
        <dbReference type="EMBL" id="MBA0015611.1"/>
    </source>
</evidence>
<dbReference type="Gene3D" id="3.40.50.720">
    <property type="entry name" value="NAD(P)-binding Rossmann-like Domain"/>
    <property type="match status" value="2"/>
</dbReference>
<dbReference type="PANTHER" id="PTHR43333:SF1">
    <property type="entry name" value="D-ISOMER SPECIFIC 2-HYDROXYACID DEHYDROGENASE NAD-BINDING DOMAIN-CONTAINING PROTEIN"/>
    <property type="match status" value="1"/>
</dbReference>
<evidence type="ECO:0000256" key="1">
    <source>
        <dbReference type="ARBA" id="ARBA00023002"/>
    </source>
</evidence>
<dbReference type="Pfam" id="PF00389">
    <property type="entry name" value="2-Hacid_dh"/>
    <property type="match status" value="1"/>
</dbReference>
<dbReference type="GO" id="GO:0051287">
    <property type="term" value="F:NAD binding"/>
    <property type="evidence" value="ECO:0007669"/>
    <property type="project" value="InterPro"/>
</dbReference>
<dbReference type="InterPro" id="IPR036291">
    <property type="entry name" value="NAD(P)-bd_dom_sf"/>
</dbReference>
<reference evidence="4 5" key="1">
    <citation type="submission" date="2020-07" db="EMBL/GenBank/DDBJ databases">
        <authorList>
            <person name="Hilgarth M."/>
            <person name="Werum V."/>
            <person name="Vogel R.F."/>
        </authorList>
    </citation>
    <scope>NUCLEOTIDE SEQUENCE [LARGE SCALE GENOMIC DNA]</scope>
    <source>
        <strain evidence="4 5">DSM 28961</strain>
    </source>
</reference>
<feature type="domain" description="D-isomer specific 2-hydroxyacid dehydrogenase catalytic" evidence="3">
    <location>
        <begin position="40"/>
        <end position="125"/>
    </location>
</feature>
<gene>
    <name evidence="4" type="ORF">HZR21_00330</name>
</gene>
<keyword evidence="2" id="KW-0520">NAD</keyword>
<keyword evidence="5" id="KW-1185">Reference proteome</keyword>
<dbReference type="GO" id="GO:0016616">
    <property type="term" value="F:oxidoreductase activity, acting on the CH-OH group of donors, NAD or NADP as acceptor"/>
    <property type="evidence" value="ECO:0007669"/>
    <property type="project" value="InterPro"/>
</dbReference>
<sequence>MRRIDKGDADMIAIMREMSREMRQYYEALFSDQLLSIDKHLTVFYPEVEILISEPNVTSEFLMHFPNLKLIFTLSAGVNKMPFDYLKANQVILTNSRGLHAEHMSEHALAMILAQTRQINLAVKNQLRHHWAHNEGEFTTVHDKTLCVVGAGTIGHALARKAIAMGMQVTGVS</sequence>
<dbReference type="EMBL" id="JACBNY010000001">
    <property type="protein sequence ID" value="MBA0015611.1"/>
    <property type="molecule type" value="Genomic_DNA"/>
</dbReference>
<evidence type="ECO:0000256" key="2">
    <source>
        <dbReference type="ARBA" id="ARBA00023027"/>
    </source>
</evidence>
<dbReference type="SUPFAM" id="SSF52283">
    <property type="entry name" value="Formate/glycerate dehydrogenase catalytic domain-like"/>
    <property type="match status" value="1"/>
</dbReference>
<protein>
    <recommendedName>
        <fullName evidence="3">D-isomer specific 2-hydroxyacid dehydrogenase catalytic domain-containing protein</fullName>
    </recommendedName>
</protein>
<evidence type="ECO:0000313" key="5">
    <source>
        <dbReference type="Proteomes" id="UP000530186"/>
    </source>
</evidence>
<keyword evidence="1" id="KW-0560">Oxidoreductase</keyword>
<organism evidence="4 5">
    <name type="scientific">Pseudolactococcus laudensis</name>
    <dbReference type="NCBI Taxonomy" id="1494461"/>
    <lineage>
        <taxon>Bacteria</taxon>
        <taxon>Bacillati</taxon>
        <taxon>Bacillota</taxon>
        <taxon>Bacilli</taxon>
        <taxon>Lactobacillales</taxon>
        <taxon>Streptococcaceae</taxon>
        <taxon>Pseudolactococcus</taxon>
    </lineage>
</organism>
<dbReference type="AlphaFoldDB" id="A0A7V8MZ22"/>
<name>A0A7V8MZ22_9LACT</name>
<dbReference type="PANTHER" id="PTHR43333">
    <property type="entry name" value="2-HACID_DH_C DOMAIN-CONTAINING PROTEIN"/>
    <property type="match status" value="1"/>
</dbReference>
<evidence type="ECO:0000259" key="3">
    <source>
        <dbReference type="Pfam" id="PF00389"/>
    </source>
</evidence>